<sequence length="144" mass="15845">MFGSSFFIPEQVIQFRQDRLAAIGATIDYTCLKGLDEGMVGFGGGAFVQKILTGPYEMWEVEVSDLAIGIGMSTLLLPGTRRVASSVRVGERLILLAVYLLLTESISETEVGHVQATRLDSGSCGSQFVRDRWHAYLVDLRIEK</sequence>
<organism evidence="1 2">
    <name type="scientific">Adiantum capillus-veneris</name>
    <name type="common">Maidenhair fern</name>
    <dbReference type="NCBI Taxonomy" id="13818"/>
    <lineage>
        <taxon>Eukaryota</taxon>
        <taxon>Viridiplantae</taxon>
        <taxon>Streptophyta</taxon>
        <taxon>Embryophyta</taxon>
        <taxon>Tracheophyta</taxon>
        <taxon>Polypodiopsida</taxon>
        <taxon>Polypodiidae</taxon>
        <taxon>Polypodiales</taxon>
        <taxon>Pteridineae</taxon>
        <taxon>Pteridaceae</taxon>
        <taxon>Vittarioideae</taxon>
        <taxon>Adiantum</taxon>
    </lineage>
</organism>
<dbReference type="EMBL" id="JABFUD020000005">
    <property type="protein sequence ID" value="KAI5079502.1"/>
    <property type="molecule type" value="Genomic_DNA"/>
</dbReference>
<name>A0A9D4V515_ADICA</name>
<evidence type="ECO:0000313" key="1">
    <source>
        <dbReference type="EMBL" id="KAI5079502.1"/>
    </source>
</evidence>
<dbReference type="Proteomes" id="UP000886520">
    <property type="component" value="Chromosome 5"/>
</dbReference>
<gene>
    <name evidence="1" type="ORF">GOP47_0004981</name>
</gene>
<accession>A0A9D4V515</accession>
<protein>
    <submittedName>
        <fullName evidence="1">Uncharacterized protein</fullName>
    </submittedName>
</protein>
<keyword evidence="2" id="KW-1185">Reference proteome</keyword>
<proteinExistence type="predicted"/>
<reference evidence="1 2" key="1">
    <citation type="submission" date="2021-01" db="EMBL/GenBank/DDBJ databases">
        <title>Adiantum capillus-veneris genome.</title>
        <authorList>
            <person name="Fang Y."/>
            <person name="Liao Q."/>
        </authorList>
    </citation>
    <scope>NUCLEOTIDE SEQUENCE [LARGE SCALE GENOMIC DNA]</scope>
    <source>
        <strain evidence="1">H3</strain>
        <tissue evidence="1">Leaf</tissue>
    </source>
</reference>
<evidence type="ECO:0000313" key="2">
    <source>
        <dbReference type="Proteomes" id="UP000886520"/>
    </source>
</evidence>
<dbReference type="AlphaFoldDB" id="A0A9D4V515"/>
<comment type="caution">
    <text evidence="1">The sequence shown here is derived from an EMBL/GenBank/DDBJ whole genome shotgun (WGS) entry which is preliminary data.</text>
</comment>